<keyword evidence="2" id="KW-0808">Transferase</keyword>
<sequence>MAMFEVADAYISFMGRFSTPLAPLFADVGLAGVAPTAAVLDVGCGPGMLTAELVRRQGASQVSAVDPVATFVTAAAAAHPGAVVRQASAEALPFADESFDATLAQLVVHFMTDPAGGVGEMRRVTRPGGRVSACVWDHGGGTGPLSAFWRAVLAVESTVTDESSLPGSNAGDLTALFLAAGLHEVSEVPLTVAVDFPTFDAWWEPYTFGVGTAGVAFEALKPDQQDRVVELLRAELGDGPFTMSATAWAATGVR</sequence>
<dbReference type="GO" id="GO:0008757">
    <property type="term" value="F:S-adenosylmethionine-dependent methyltransferase activity"/>
    <property type="evidence" value="ECO:0007669"/>
    <property type="project" value="InterPro"/>
</dbReference>
<feature type="domain" description="Methyltransferase type 11" evidence="1">
    <location>
        <begin position="40"/>
        <end position="131"/>
    </location>
</feature>
<evidence type="ECO:0000313" key="3">
    <source>
        <dbReference type="Proteomes" id="UP000582231"/>
    </source>
</evidence>
<dbReference type="Pfam" id="PF08241">
    <property type="entry name" value="Methyltransf_11"/>
    <property type="match status" value="1"/>
</dbReference>
<comment type="caution">
    <text evidence="2">The sequence shown here is derived from an EMBL/GenBank/DDBJ whole genome shotgun (WGS) entry which is preliminary data.</text>
</comment>
<dbReference type="SUPFAM" id="SSF53335">
    <property type="entry name" value="S-adenosyl-L-methionine-dependent methyltransferases"/>
    <property type="match status" value="1"/>
</dbReference>
<reference evidence="2 3" key="1">
    <citation type="submission" date="2020-07" db="EMBL/GenBank/DDBJ databases">
        <title>Sequencing the genomes of 1000 actinobacteria strains.</title>
        <authorList>
            <person name="Klenk H.-P."/>
        </authorList>
    </citation>
    <scope>NUCLEOTIDE SEQUENCE [LARGE SCALE GENOMIC DNA]</scope>
    <source>
        <strain evidence="2 3">DSM 19082</strain>
    </source>
</reference>
<evidence type="ECO:0000259" key="1">
    <source>
        <dbReference type="Pfam" id="PF08241"/>
    </source>
</evidence>
<name>A0A852RCV2_9ACTN</name>
<dbReference type="InterPro" id="IPR029063">
    <property type="entry name" value="SAM-dependent_MTases_sf"/>
</dbReference>
<accession>A0A852RCV2</accession>
<evidence type="ECO:0000313" key="2">
    <source>
        <dbReference type="EMBL" id="NYD31017.1"/>
    </source>
</evidence>
<protein>
    <submittedName>
        <fullName evidence="2">SAM-dependent methyltransferase</fullName>
    </submittedName>
</protein>
<dbReference type="GO" id="GO:0032259">
    <property type="term" value="P:methylation"/>
    <property type="evidence" value="ECO:0007669"/>
    <property type="project" value="UniProtKB-KW"/>
</dbReference>
<dbReference type="AlphaFoldDB" id="A0A852RCV2"/>
<dbReference type="PANTHER" id="PTHR43591">
    <property type="entry name" value="METHYLTRANSFERASE"/>
    <property type="match status" value="1"/>
</dbReference>
<dbReference type="PANTHER" id="PTHR43591:SF24">
    <property type="entry name" value="2-METHOXY-6-POLYPRENYL-1,4-BENZOQUINOL METHYLASE, MITOCHONDRIAL"/>
    <property type="match status" value="1"/>
</dbReference>
<proteinExistence type="predicted"/>
<gene>
    <name evidence="2" type="ORF">BJ958_002563</name>
</gene>
<dbReference type="Gene3D" id="3.40.50.150">
    <property type="entry name" value="Vaccinia Virus protein VP39"/>
    <property type="match status" value="1"/>
</dbReference>
<dbReference type="InterPro" id="IPR013216">
    <property type="entry name" value="Methyltransf_11"/>
</dbReference>
<dbReference type="Proteomes" id="UP000582231">
    <property type="component" value="Unassembled WGS sequence"/>
</dbReference>
<keyword evidence="2" id="KW-0489">Methyltransferase</keyword>
<dbReference type="EMBL" id="JACCBF010000001">
    <property type="protein sequence ID" value="NYD31017.1"/>
    <property type="molecule type" value="Genomic_DNA"/>
</dbReference>
<dbReference type="CDD" id="cd02440">
    <property type="entry name" value="AdoMet_MTases"/>
    <property type="match status" value="1"/>
</dbReference>
<keyword evidence="3" id="KW-1185">Reference proteome</keyword>
<organism evidence="2 3">
    <name type="scientific">Nocardioides kongjuensis</name>
    <dbReference type="NCBI Taxonomy" id="349522"/>
    <lineage>
        <taxon>Bacteria</taxon>
        <taxon>Bacillati</taxon>
        <taxon>Actinomycetota</taxon>
        <taxon>Actinomycetes</taxon>
        <taxon>Propionibacteriales</taxon>
        <taxon>Nocardioidaceae</taxon>
        <taxon>Nocardioides</taxon>
    </lineage>
</organism>